<keyword evidence="4" id="KW-1185">Reference proteome</keyword>
<proteinExistence type="predicted"/>
<dbReference type="InterPro" id="IPR014895">
    <property type="entry name" value="Alginate_lyase_2"/>
</dbReference>
<organism evidence="3 4">
    <name type="scientific">Simiduia curdlanivorans</name>
    <dbReference type="NCBI Taxonomy" id="1492769"/>
    <lineage>
        <taxon>Bacteria</taxon>
        <taxon>Pseudomonadati</taxon>
        <taxon>Pseudomonadota</taxon>
        <taxon>Gammaproteobacteria</taxon>
        <taxon>Cellvibrionales</taxon>
        <taxon>Cellvibrionaceae</taxon>
        <taxon>Simiduia</taxon>
    </lineage>
</organism>
<feature type="signal peptide" evidence="1">
    <location>
        <begin position="1"/>
        <end position="26"/>
    </location>
</feature>
<name>A0ABV8V5A0_9GAMM</name>
<keyword evidence="1" id="KW-0732">Signal</keyword>
<evidence type="ECO:0000256" key="1">
    <source>
        <dbReference type="SAM" id="SignalP"/>
    </source>
</evidence>
<dbReference type="EMBL" id="JBHSCX010000015">
    <property type="protein sequence ID" value="MFC4363043.1"/>
    <property type="molecule type" value="Genomic_DNA"/>
</dbReference>
<keyword evidence="3" id="KW-0456">Lyase</keyword>
<reference evidence="4" key="1">
    <citation type="journal article" date="2019" name="Int. J. Syst. Evol. Microbiol.">
        <title>The Global Catalogue of Microorganisms (GCM) 10K type strain sequencing project: providing services to taxonomists for standard genome sequencing and annotation.</title>
        <authorList>
            <consortium name="The Broad Institute Genomics Platform"/>
            <consortium name="The Broad Institute Genome Sequencing Center for Infectious Disease"/>
            <person name="Wu L."/>
            <person name="Ma J."/>
        </authorList>
    </citation>
    <scope>NUCLEOTIDE SEQUENCE [LARGE SCALE GENOMIC DNA]</scope>
    <source>
        <strain evidence="4">CECT 8570</strain>
    </source>
</reference>
<protein>
    <submittedName>
        <fullName evidence="3">Polysaccharide lyase family 7 protein</fullName>
    </submittedName>
</protein>
<comment type="caution">
    <text evidence="3">The sequence shown here is derived from an EMBL/GenBank/DDBJ whole genome shotgun (WGS) entry which is preliminary data.</text>
</comment>
<feature type="chain" id="PRO_5045691883" evidence="1">
    <location>
        <begin position="27"/>
        <end position="456"/>
    </location>
</feature>
<gene>
    <name evidence="3" type="ORF">ACFOX3_12070</name>
</gene>
<dbReference type="Gene3D" id="2.60.120.200">
    <property type="match status" value="1"/>
</dbReference>
<feature type="domain" description="Alginate lyase 2" evidence="2">
    <location>
        <begin position="181"/>
        <end position="451"/>
    </location>
</feature>
<dbReference type="Proteomes" id="UP001595840">
    <property type="component" value="Unassembled WGS sequence"/>
</dbReference>
<evidence type="ECO:0000313" key="4">
    <source>
        <dbReference type="Proteomes" id="UP001595840"/>
    </source>
</evidence>
<dbReference type="SUPFAM" id="SSF49899">
    <property type="entry name" value="Concanavalin A-like lectins/glucanases"/>
    <property type="match status" value="1"/>
</dbReference>
<dbReference type="RefSeq" id="WP_290265228.1">
    <property type="nucleotide sequence ID" value="NZ_JAUFQG010000006.1"/>
</dbReference>
<dbReference type="InterPro" id="IPR013320">
    <property type="entry name" value="ConA-like_dom_sf"/>
</dbReference>
<accession>A0ABV8V5A0</accession>
<evidence type="ECO:0000313" key="3">
    <source>
        <dbReference type="EMBL" id="MFC4363043.1"/>
    </source>
</evidence>
<dbReference type="Pfam" id="PF08787">
    <property type="entry name" value="Alginate_lyase2"/>
    <property type="match status" value="1"/>
</dbReference>
<sequence>MNRTVKRQAPALLALALVTGSAIATASNIKNAGFEEAWQDWSKSTGELSISNDARTGAHSLKLSSQGAFAAQTLSLAPNTKYRLNAYLLGAGTLGVKSDGHMYFDQPKKRVKEWTQLEVIFQSSEVGSATIFASFAGTEGRFDDFNLTPIDDISASVSAKILPSTAGGTGLSPDLPPGRNFDLLGWYLNTPGDENNDGICDRFDEVDLAKGATDARYFYTAADGGMVFKATVAGAKTSKNTKFTRTELREMLRRGDKSIKTKADGGPNKNNWVFSSTPTRIHKLAGGIDGRMEATLAVNAVTSTGDAGQVGRVIIGQIHADKDEPVRIYYRKLPNNNRGSIYFAHERSRGHGEEQFIELIGSKSNSAPDPENGFALNEKFSYVIDVKGNTLLVEISQNGKTLASKTVDMTHSGYDVASDYMYFKAGVYNQNSTGNPDDFVQATFYRLNTSHTGYQP</sequence>
<dbReference type="Gene3D" id="2.60.120.260">
    <property type="entry name" value="Galactose-binding domain-like"/>
    <property type="match status" value="1"/>
</dbReference>
<dbReference type="GO" id="GO:0016829">
    <property type="term" value="F:lyase activity"/>
    <property type="evidence" value="ECO:0007669"/>
    <property type="project" value="UniProtKB-KW"/>
</dbReference>
<evidence type="ECO:0000259" key="2">
    <source>
        <dbReference type="Pfam" id="PF08787"/>
    </source>
</evidence>